<dbReference type="EMBL" id="SUNI01000046">
    <property type="protein sequence ID" value="TJZ89014.1"/>
    <property type="molecule type" value="Genomic_DNA"/>
</dbReference>
<sequence>MIRQAIIVLTLLSASTALHASEVIHLRCEVQNQLDEQVETITINLGSAEGEAVHTSHTGMSTFYGIFINSPKSIIGYSQRHGKVSRLKVDRLTGTGRVDNLMTDEEKPGLWNEQAGSIGYPLDEVVWLGYDLNCQLAQPLF</sequence>
<dbReference type="RefSeq" id="WP_136887735.1">
    <property type="nucleotide sequence ID" value="NZ_SUNI01000046.1"/>
</dbReference>
<evidence type="ECO:0000256" key="1">
    <source>
        <dbReference type="SAM" id="SignalP"/>
    </source>
</evidence>
<keyword evidence="1" id="KW-0732">Signal</keyword>
<evidence type="ECO:0000313" key="3">
    <source>
        <dbReference type="Proteomes" id="UP000309747"/>
    </source>
</evidence>
<dbReference type="AlphaFoldDB" id="A0A4U0RLT0"/>
<accession>A0A4U0RLT0</accession>
<feature type="signal peptide" evidence="1">
    <location>
        <begin position="1"/>
        <end position="20"/>
    </location>
</feature>
<comment type="caution">
    <text evidence="2">The sequence shown here is derived from an EMBL/GenBank/DDBJ whole genome shotgun (WGS) entry which is preliminary data.</text>
</comment>
<feature type="chain" id="PRO_5020473161" evidence="1">
    <location>
        <begin position="21"/>
        <end position="141"/>
    </location>
</feature>
<reference evidence="2 3" key="1">
    <citation type="submission" date="2019-04" db="EMBL/GenBank/DDBJ databases">
        <authorList>
            <person name="Li J."/>
        </authorList>
    </citation>
    <scope>NUCLEOTIDE SEQUENCE [LARGE SCALE GENOMIC DNA]</scope>
    <source>
        <strain evidence="2 3">KCTC 42687</strain>
    </source>
</reference>
<organism evidence="2 3">
    <name type="scientific">Paracoccus gahaiensis</name>
    <dbReference type="NCBI Taxonomy" id="1706839"/>
    <lineage>
        <taxon>Bacteria</taxon>
        <taxon>Pseudomonadati</taxon>
        <taxon>Pseudomonadota</taxon>
        <taxon>Alphaproteobacteria</taxon>
        <taxon>Rhodobacterales</taxon>
        <taxon>Paracoccaceae</taxon>
        <taxon>Paracoccus</taxon>
    </lineage>
</organism>
<gene>
    <name evidence="2" type="ORF">FA743_19540</name>
</gene>
<name>A0A4U0RLT0_9RHOB</name>
<proteinExistence type="predicted"/>
<evidence type="ECO:0000313" key="2">
    <source>
        <dbReference type="EMBL" id="TJZ89014.1"/>
    </source>
</evidence>
<dbReference type="Proteomes" id="UP000309747">
    <property type="component" value="Unassembled WGS sequence"/>
</dbReference>
<keyword evidence="3" id="KW-1185">Reference proteome</keyword>
<protein>
    <submittedName>
        <fullName evidence="2">Uncharacterized protein</fullName>
    </submittedName>
</protein>